<feature type="transmembrane region" description="Helical" evidence="5">
    <location>
        <begin position="159"/>
        <end position="180"/>
    </location>
</feature>
<dbReference type="EMBL" id="JBHUEE010000001">
    <property type="protein sequence ID" value="MFD1716870.1"/>
    <property type="molecule type" value="Genomic_DNA"/>
</dbReference>
<organism evidence="7 8">
    <name type="scientific">Georgenia deserti</name>
    <dbReference type="NCBI Taxonomy" id="2093781"/>
    <lineage>
        <taxon>Bacteria</taxon>
        <taxon>Bacillati</taxon>
        <taxon>Actinomycetota</taxon>
        <taxon>Actinomycetes</taxon>
        <taxon>Micrococcales</taxon>
        <taxon>Bogoriellaceae</taxon>
        <taxon>Georgenia</taxon>
    </lineage>
</organism>
<keyword evidence="8" id="KW-1185">Reference proteome</keyword>
<gene>
    <name evidence="7" type="ORF">ACFSE6_03420</name>
</gene>
<dbReference type="Pfam" id="PF12698">
    <property type="entry name" value="ABC2_membrane_3"/>
    <property type="match status" value="1"/>
</dbReference>
<dbReference type="PANTHER" id="PTHR43027:SF2">
    <property type="entry name" value="TRANSPORT PERMEASE PROTEIN"/>
    <property type="match status" value="1"/>
</dbReference>
<evidence type="ECO:0000256" key="5">
    <source>
        <dbReference type="SAM" id="Phobius"/>
    </source>
</evidence>
<dbReference type="Proteomes" id="UP001597277">
    <property type="component" value="Unassembled WGS sequence"/>
</dbReference>
<reference evidence="8" key="1">
    <citation type="journal article" date="2019" name="Int. J. Syst. Evol. Microbiol.">
        <title>The Global Catalogue of Microorganisms (GCM) 10K type strain sequencing project: providing services to taxonomists for standard genome sequencing and annotation.</title>
        <authorList>
            <consortium name="The Broad Institute Genomics Platform"/>
            <consortium name="The Broad Institute Genome Sequencing Center for Infectious Disease"/>
            <person name="Wu L."/>
            <person name="Ma J."/>
        </authorList>
    </citation>
    <scope>NUCLEOTIDE SEQUENCE [LARGE SCALE GENOMIC DNA]</scope>
    <source>
        <strain evidence="8">JCM 17130</strain>
    </source>
</reference>
<comment type="caution">
    <text evidence="7">The sequence shown here is derived from an EMBL/GenBank/DDBJ whole genome shotgun (WGS) entry which is preliminary data.</text>
</comment>
<accession>A0ABW4L0R8</accession>
<feature type="transmembrane region" description="Helical" evidence="5">
    <location>
        <begin position="120"/>
        <end position="147"/>
    </location>
</feature>
<dbReference type="RefSeq" id="WP_388002289.1">
    <property type="nucleotide sequence ID" value="NZ_JBHUEE010000001.1"/>
</dbReference>
<evidence type="ECO:0000313" key="8">
    <source>
        <dbReference type="Proteomes" id="UP001597277"/>
    </source>
</evidence>
<evidence type="ECO:0000256" key="3">
    <source>
        <dbReference type="ARBA" id="ARBA00022989"/>
    </source>
</evidence>
<keyword evidence="4 5" id="KW-0472">Membrane</keyword>
<dbReference type="InterPro" id="IPR013525">
    <property type="entry name" value="ABC2_TM"/>
</dbReference>
<evidence type="ECO:0000256" key="1">
    <source>
        <dbReference type="ARBA" id="ARBA00004141"/>
    </source>
</evidence>
<protein>
    <submittedName>
        <fullName evidence="7">ABC transporter permease</fullName>
    </submittedName>
</protein>
<name>A0ABW4L0R8_9MICO</name>
<feature type="transmembrane region" description="Helical" evidence="5">
    <location>
        <begin position="77"/>
        <end position="99"/>
    </location>
</feature>
<feature type="transmembrane region" description="Helical" evidence="5">
    <location>
        <begin position="38"/>
        <end position="57"/>
    </location>
</feature>
<proteinExistence type="predicted"/>
<evidence type="ECO:0000256" key="4">
    <source>
        <dbReference type="ARBA" id="ARBA00023136"/>
    </source>
</evidence>
<sequence>MTTGSSTYGFEIPTASRPGAAAWGQMILAEARSVIRDTAGLVVPIGLPAVLLLSQAFGTSQESVAEAGDRSVLEVFILPITLVMVVAMVGVVNMPSFLATYRKLGLLKRLAATPAHPAMVLVAQVTVSVVQTVVGLGLALGIVGVGFGLVGPEDAPATLGTLMLVAAAMYATGMLIGALAPTTNASIALGLLAFLVMGAAGGMFGGTQNLPESMARFGEWLPFGAGLRLLEAAWLGGEIEARHVIALSAAVVLGVASAVRFFRWSR</sequence>
<dbReference type="InterPro" id="IPR052902">
    <property type="entry name" value="ABC-2_transporter"/>
</dbReference>
<keyword evidence="2 5" id="KW-0812">Transmembrane</keyword>
<dbReference type="PANTHER" id="PTHR43027">
    <property type="entry name" value="DOXORUBICIN RESISTANCE ABC TRANSPORTER PERMEASE PROTEIN DRRC-RELATED"/>
    <property type="match status" value="1"/>
</dbReference>
<feature type="transmembrane region" description="Helical" evidence="5">
    <location>
        <begin position="244"/>
        <end position="262"/>
    </location>
</feature>
<comment type="subcellular location">
    <subcellularLocation>
        <location evidence="1">Membrane</location>
        <topology evidence="1">Multi-pass membrane protein</topology>
    </subcellularLocation>
</comment>
<evidence type="ECO:0000259" key="6">
    <source>
        <dbReference type="Pfam" id="PF12698"/>
    </source>
</evidence>
<keyword evidence="3 5" id="KW-1133">Transmembrane helix</keyword>
<feature type="transmembrane region" description="Helical" evidence="5">
    <location>
        <begin position="187"/>
        <end position="206"/>
    </location>
</feature>
<evidence type="ECO:0000313" key="7">
    <source>
        <dbReference type="EMBL" id="MFD1716870.1"/>
    </source>
</evidence>
<evidence type="ECO:0000256" key="2">
    <source>
        <dbReference type="ARBA" id="ARBA00022692"/>
    </source>
</evidence>
<feature type="domain" description="ABC-2 type transporter transmembrane" evidence="6">
    <location>
        <begin position="52"/>
        <end position="248"/>
    </location>
</feature>